<keyword evidence="2" id="KW-1185">Reference proteome</keyword>
<accession>A0ACB9WZP7</accession>
<feature type="non-terminal residue" evidence="1">
    <location>
        <position position="1"/>
    </location>
</feature>
<dbReference type="Proteomes" id="UP001057452">
    <property type="component" value="Chromosome 10"/>
</dbReference>
<evidence type="ECO:0000313" key="1">
    <source>
        <dbReference type="EMBL" id="KAI4819575.1"/>
    </source>
</evidence>
<sequence>AYRLRQRLGHSVEKLRLRSAHLLSHLSATNDPQYARVPAGEIKLPDMRLHHHCAQ</sequence>
<feature type="non-terminal residue" evidence="1">
    <location>
        <position position="55"/>
    </location>
</feature>
<organism evidence="1 2">
    <name type="scientific">Chaenocephalus aceratus</name>
    <name type="common">Blackfin icefish</name>
    <name type="synonym">Chaenichthys aceratus</name>
    <dbReference type="NCBI Taxonomy" id="36190"/>
    <lineage>
        <taxon>Eukaryota</taxon>
        <taxon>Metazoa</taxon>
        <taxon>Chordata</taxon>
        <taxon>Craniata</taxon>
        <taxon>Vertebrata</taxon>
        <taxon>Euteleostomi</taxon>
        <taxon>Actinopterygii</taxon>
        <taxon>Neopterygii</taxon>
        <taxon>Teleostei</taxon>
        <taxon>Neoteleostei</taxon>
        <taxon>Acanthomorphata</taxon>
        <taxon>Eupercaria</taxon>
        <taxon>Perciformes</taxon>
        <taxon>Notothenioidei</taxon>
        <taxon>Channichthyidae</taxon>
        <taxon>Chaenocephalus</taxon>
    </lineage>
</organism>
<gene>
    <name evidence="1" type="ORF">KUCAC02_004815</name>
</gene>
<name>A0ACB9WZP7_CHAAC</name>
<evidence type="ECO:0000313" key="2">
    <source>
        <dbReference type="Proteomes" id="UP001057452"/>
    </source>
</evidence>
<reference evidence="1" key="1">
    <citation type="submission" date="2022-05" db="EMBL/GenBank/DDBJ databases">
        <title>Chromosome-level genome of Chaenocephalus aceratus.</title>
        <authorList>
            <person name="Park H."/>
        </authorList>
    </citation>
    <scope>NUCLEOTIDE SEQUENCE</scope>
    <source>
        <strain evidence="1">KU_202001</strain>
    </source>
</reference>
<proteinExistence type="predicted"/>
<dbReference type="EMBL" id="CM043794">
    <property type="protein sequence ID" value="KAI4819575.1"/>
    <property type="molecule type" value="Genomic_DNA"/>
</dbReference>
<protein>
    <submittedName>
        <fullName evidence="1">Uncharacterized protein</fullName>
    </submittedName>
</protein>
<comment type="caution">
    <text evidence="1">The sequence shown here is derived from an EMBL/GenBank/DDBJ whole genome shotgun (WGS) entry which is preliminary data.</text>
</comment>